<evidence type="ECO:0000313" key="2">
    <source>
        <dbReference type="Ensembl" id="ENSSVLP00005031023.1"/>
    </source>
</evidence>
<dbReference type="PANTHER" id="PTHR34438:SF1">
    <property type="entry name" value="CHROMOSOME 2 OPEN READING FRAME 81"/>
    <property type="match status" value="1"/>
</dbReference>
<reference evidence="2" key="1">
    <citation type="submission" date="2025-08" db="UniProtKB">
        <authorList>
            <consortium name="Ensembl"/>
        </authorList>
    </citation>
    <scope>IDENTIFICATION</scope>
</reference>
<dbReference type="Pfam" id="PF15479">
    <property type="entry name" value="DUF4639"/>
    <property type="match status" value="1"/>
</dbReference>
<reference evidence="2" key="2">
    <citation type="submission" date="2025-09" db="UniProtKB">
        <authorList>
            <consortium name="Ensembl"/>
        </authorList>
    </citation>
    <scope>IDENTIFICATION</scope>
</reference>
<feature type="region of interest" description="Disordered" evidence="1">
    <location>
        <begin position="554"/>
        <end position="584"/>
    </location>
</feature>
<evidence type="ECO:0000313" key="3">
    <source>
        <dbReference type="Proteomes" id="UP000694564"/>
    </source>
</evidence>
<gene>
    <name evidence="2" type="primary">C2orf81</name>
</gene>
<dbReference type="PANTHER" id="PTHR34438">
    <property type="entry name" value="SI:DKEY-97L20.6"/>
    <property type="match status" value="1"/>
</dbReference>
<organism evidence="2 3">
    <name type="scientific">Sciurus vulgaris</name>
    <name type="common">Eurasian red squirrel</name>
    <dbReference type="NCBI Taxonomy" id="55149"/>
    <lineage>
        <taxon>Eukaryota</taxon>
        <taxon>Metazoa</taxon>
        <taxon>Chordata</taxon>
        <taxon>Craniata</taxon>
        <taxon>Vertebrata</taxon>
        <taxon>Euteleostomi</taxon>
        <taxon>Mammalia</taxon>
        <taxon>Eutheria</taxon>
        <taxon>Euarchontoglires</taxon>
        <taxon>Glires</taxon>
        <taxon>Rodentia</taxon>
        <taxon>Sciuromorpha</taxon>
        <taxon>Sciuridae</taxon>
        <taxon>Sciurinae</taxon>
        <taxon>Sciurini</taxon>
        <taxon>Sciurus</taxon>
    </lineage>
</organism>
<feature type="region of interest" description="Disordered" evidence="1">
    <location>
        <begin position="186"/>
        <end position="215"/>
    </location>
</feature>
<protein>
    <submittedName>
        <fullName evidence="2">Chromosome 2 open reading frame 81</fullName>
    </submittedName>
</protein>
<dbReference type="Ensembl" id="ENSSVLT00005034448.1">
    <property type="protein sequence ID" value="ENSSVLP00005031023.1"/>
    <property type="gene ID" value="ENSSVLG00005024440.1"/>
</dbReference>
<name>A0A8D2DZP3_SCIVU</name>
<feature type="region of interest" description="Disordered" evidence="1">
    <location>
        <begin position="1"/>
        <end position="27"/>
    </location>
</feature>
<proteinExistence type="predicted"/>
<dbReference type="Proteomes" id="UP000694564">
    <property type="component" value="Chromosome 14"/>
</dbReference>
<sequence length="584" mass="63671">MAHDGSRQARDRGPTRSKAEKARPPTVTVPQVDIVPGRLNEAEWIALTAVEEGEDVVGDILADLLARVMDSAFQVYLTQQCIPFTISQAREAMLQIIEWRFLARDEGDSTVAKDPTWSEDEEPLVCTTDAWAQGSVPVLHAPALEVLENCQDEGPGNLDQIPLRRSWPGRCSQELTESWERSLSVTLGPQSNPELFQEAEPGDTPEEPDHGARSHSSLVSFLNGSVQPSFEVELAESPHPFLELSQVAHPRASVESQSPLHLSPHLSLEDLYSCIPQPDASGDQLKLKTQALPRIASDVLVPFPSEGDTSTLSASASFQLQQPVSLDARHGTLQSRVGHKAAKVRLDPAQLPRHWVRPLAEVLVPDSEVRPLEAYRGRQRGKTKAQAGPQASGPHIRASLAAFFPLQPDVPFRVVGPEPRLQLPTLNLGPLSPSFGSKLPLPSPGIRFLDTHLRAVEVPRSTSPNVWPSAKWPSGYEGEAKLLGNLWAGRSRVPPQGLGLADKEDQASGWSQTMPQVLEATSQVFWKPVLVPEAVKLAPGVSMWNQSTQVLLNSTASQEEAKEEGDASPVIEQRPIQKGVSKPM</sequence>
<evidence type="ECO:0000256" key="1">
    <source>
        <dbReference type="SAM" id="MobiDB-lite"/>
    </source>
</evidence>
<feature type="compositionally biased region" description="Basic and acidic residues" evidence="1">
    <location>
        <begin position="1"/>
        <end position="23"/>
    </location>
</feature>
<dbReference type="GeneTree" id="ENSGT00390000014979"/>
<dbReference type="AlphaFoldDB" id="A0A8D2DZP3"/>
<keyword evidence="3" id="KW-1185">Reference proteome</keyword>
<accession>A0A8D2DZP3</accession>
<dbReference type="InterPro" id="IPR028042">
    <property type="entry name" value="DUF4639"/>
</dbReference>